<dbReference type="EMBL" id="KR072689">
    <property type="protein sequence ID" value="AKG94553.1"/>
    <property type="molecule type" value="Genomic_DNA"/>
</dbReference>
<protein>
    <recommendedName>
        <fullName evidence="3">DUF1064 domain-containing protein</fullName>
    </recommendedName>
</protein>
<evidence type="ECO:0000313" key="2">
    <source>
        <dbReference type="Proteomes" id="UP000223061"/>
    </source>
</evidence>
<organism evidence="1 2">
    <name type="scientific">Paracoccus phage Shpa</name>
    <dbReference type="NCBI Taxonomy" id="1647282"/>
    <lineage>
        <taxon>Viruses</taxon>
        <taxon>Duplodnaviria</taxon>
        <taxon>Heunggongvirae</taxon>
        <taxon>Uroviricota</taxon>
        <taxon>Caudoviricetes</taxon>
        <taxon>Vhulanivirus</taxon>
        <taxon>Vhulanivirus Shpa</taxon>
    </lineage>
</organism>
<name>A0A0U2C0S3_9CAUD</name>
<gene>
    <name evidence="1" type="ORF">Shpa_42</name>
</gene>
<accession>A0A0U2C0S3</accession>
<dbReference type="Pfam" id="PF06356">
    <property type="entry name" value="DUF1064"/>
    <property type="match status" value="1"/>
</dbReference>
<reference evidence="1 2" key="1">
    <citation type="submission" date="2015-04" db="EMBL/GenBank/DDBJ databases">
        <title>Isolation and characterization of bacteriophages from East Africa Rift Valley soda lakes.</title>
        <authorList>
            <person name="van Zyl L.J."/>
            <person name="Nemavhulani S."/>
            <person name="Cowan D.A."/>
            <person name="Trindade M.I."/>
        </authorList>
    </citation>
    <scope>NUCLEOTIDE SEQUENCE [LARGE SCALE GENOMIC DNA]</scope>
</reference>
<proteinExistence type="predicted"/>
<dbReference type="Proteomes" id="UP000223061">
    <property type="component" value="Segment"/>
</dbReference>
<sequence>MNARAKGFRKFGNVPQEVDGIKFDSMKEAARWGALKLLENAGLIRDLKRQVRFPLEGRDGPIRFKPSNRPAVYVADFTYFDVPKGVQIIEDAKGYRTPEYKLKRAILAAQGVEIIET</sequence>
<evidence type="ECO:0000313" key="1">
    <source>
        <dbReference type="EMBL" id="AKG94553.1"/>
    </source>
</evidence>
<keyword evidence="2" id="KW-1185">Reference proteome</keyword>
<evidence type="ECO:0008006" key="3">
    <source>
        <dbReference type="Google" id="ProtNLM"/>
    </source>
</evidence>
<dbReference type="InterPro" id="IPR009414">
    <property type="entry name" value="DUF1064"/>
</dbReference>